<protein>
    <submittedName>
        <fullName evidence="2">Uncharacterized protein</fullName>
    </submittedName>
</protein>
<evidence type="ECO:0000256" key="1">
    <source>
        <dbReference type="SAM" id="MobiDB-lite"/>
    </source>
</evidence>
<dbReference type="EMBL" id="MT141445">
    <property type="protein sequence ID" value="QJA61554.1"/>
    <property type="molecule type" value="Genomic_DNA"/>
</dbReference>
<organism evidence="2">
    <name type="scientific">viral metagenome</name>
    <dbReference type="NCBI Taxonomy" id="1070528"/>
    <lineage>
        <taxon>unclassified sequences</taxon>
        <taxon>metagenomes</taxon>
        <taxon>organismal metagenomes</taxon>
    </lineage>
</organism>
<proteinExistence type="predicted"/>
<dbReference type="EMBL" id="MT142481">
    <property type="protein sequence ID" value="QJA82164.1"/>
    <property type="molecule type" value="Genomic_DNA"/>
</dbReference>
<evidence type="ECO:0000313" key="2">
    <source>
        <dbReference type="EMBL" id="QJA61554.1"/>
    </source>
</evidence>
<accession>A0A6M3IW96</accession>
<sequence>MEEKANYKSKKQVTPETKALKASTPGPDCTIPAIKKDIKAPRPVLASHPPVARLAFAPLVERLAEISYISAMRSVEGSADVITPFSSLEPQIANSYCQETVRVLESIDKCNLMLTKKMSLKDQEARARRNIDTLTIIIEGFVKGLKTTKPALFPCGELAHKIYGE</sequence>
<feature type="region of interest" description="Disordered" evidence="1">
    <location>
        <begin position="1"/>
        <end position="26"/>
    </location>
</feature>
<name>A0A6M3IW96_9ZZZZ</name>
<reference evidence="2" key="1">
    <citation type="submission" date="2020-03" db="EMBL/GenBank/DDBJ databases">
        <title>The deep terrestrial virosphere.</title>
        <authorList>
            <person name="Holmfeldt K."/>
            <person name="Nilsson E."/>
            <person name="Simone D."/>
            <person name="Lopez-Fernandez M."/>
            <person name="Wu X."/>
            <person name="de Brujin I."/>
            <person name="Lundin D."/>
            <person name="Andersson A."/>
            <person name="Bertilsson S."/>
            <person name="Dopson M."/>
        </authorList>
    </citation>
    <scope>NUCLEOTIDE SEQUENCE</scope>
    <source>
        <strain evidence="3">MM415A00437</strain>
        <strain evidence="2">MM415B00921</strain>
    </source>
</reference>
<evidence type="ECO:0000313" key="3">
    <source>
        <dbReference type="EMBL" id="QJA82164.1"/>
    </source>
</evidence>
<dbReference type="AlphaFoldDB" id="A0A6M3IW96"/>
<gene>
    <name evidence="3" type="ORF">MM415A00437_0011</name>
    <name evidence="2" type="ORF">MM415B00921_0007</name>
</gene>